<evidence type="ECO:0000313" key="7">
    <source>
        <dbReference type="EMBL" id="MFB9753209.1"/>
    </source>
</evidence>
<dbReference type="CDD" id="cd01095">
    <property type="entry name" value="Nitrilotriacetate_monoxgenase"/>
    <property type="match status" value="1"/>
</dbReference>
<reference evidence="7 8" key="1">
    <citation type="submission" date="2024-09" db="EMBL/GenBank/DDBJ databases">
        <authorList>
            <person name="Sun Q."/>
            <person name="Mori K."/>
        </authorList>
    </citation>
    <scope>NUCLEOTIDE SEQUENCE [LARGE SCALE GENOMIC DNA]</scope>
    <source>
        <strain evidence="7 8">JCM 12520</strain>
    </source>
</reference>
<organism evidence="7 8">
    <name type="scientific">Paenibacillus hodogayensis</name>
    <dbReference type="NCBI Taxonomy" id="279208"/>
    <lineage>
        <taxon>Bacteria</taxon>
        <taxon>Bacillati</taxon>
        <taxon>Bacillota</taxon>
        <taxon>Bacilli</taxon>
        <taxon>Bacillales</taxon>
        <taxon>Paenibacillaceae</taxon>
        <taxon>Paenibacillus</taxon>
    </lineage>
</organism>
<dbReference type="InterPro" id="IPR016215">
    <property type="entry name" value="NTA_MOA"/>
</dbReference>
<keyword evidence="1" id="KW-0285">Flavoprotein</keyword>
<dbReference type="PANTHER" id="PTHR30011">
    <property type="entry name" value="ALKANESULFONATE MONOOXYGENASE-RELATED"/>
    <property type="match status" value="1"/>
</dbReference>
<dbReference type="Pfam" id="PF00296">
    <property type="entry name" value="Bac_luciferase"/>
    <property type="match status" value="1"/>
</dbReference>
<evidence type="ECO:0000259" key="6">
    <source>
        <dbReference type="Pfam" id="PF00296"/>
    </source>
</evidence>
<protein>
    <submittedName>
        <fullName evidence="7">LLM class flavin-dependent oxidoreductase</fullName>
        <ecNumber evidence="7">1.-.-.-</ecNumber>
    </submittedName>
</protein>
<keyword evidence="4" id="KW-0503">Monooxygenase</keyword>
<dbReference type="GO" id="GO:0016491">
    <property type="term" value="F:oxidoreductase activity"/>
    <property type="evidence" value="ECO:0007669"/>
    <property type="project" value="UniProtKB-KW"/>
</dbReference>
<dbReference type="Proteomes" id="UP001589619">
    <property type="component" value="Unassembled WGS sequence"/>
</dbReference>
<sequence>MSKRKRIYLNAITINGVAPAPGMWAHPDDRGSEYTSLRYWTELAKTLERGHFDALFLADMLGVPDVYEGKRDAALRQAIQIPLNDPGYLIPAMAAVTKHLGFAVTYSTTYEHPYALARKLTTLDHLTKGRIGWNIVTSALESAALNFGLDEQIDKVERYNRADEYMDVVYKLWQRSWEDDAVVMDRENGVYVDPSKVHDIRHEGKHYRVPGIHLGEPSPQRTPVLFQAGNSDRGREFAAKHAESIYINTPTVEATRAIVRDIRSRAERYGRDPSRILFYPKLTPIVAKTQTEAQSKYESYLRYSSTEGILALFGAWSGIDFAKAGKDKLKEFVRKFDTRGAMVEAEAAEPGRSWTETELANFCAFGTSSLSIGTPQQIAEEMERFVDETGVDGFSVGQIVQPGTISDFVDLVVPELQRRGLVQSEYAEGTYRDKLFGQGPRLLPDHPGASVEIGK</sequence>
<keyword evidence="3 7" id="KW-0560">Oxidoreductase</keyword>
<gene>
    <name evidence="7" type="ORF">ACFFNY_16705</name>
</gene>
<feature type="domain" description="Luciferase-like" evidence="6">
    <location>
        <begin position="29"/>
        <end position="392"/>
    </location>
</feature>
<dbReference type="RefSeq" id="WP_344902048.1">
    <property type="nucleotide sequence ID" value="NZ_BAAAYO010000001.1"/>
</dbReference>
<dbReference type="InterPro" id="IPR051260">
    <property type="entry name" value="Diverse_substr_monoxygenases"/>
</dbReference>
<dbReference type="SUPFAM" id="SSF51679">
    <property type="entry name" value="Bacterial luciferase-like"/>
    <property type="match status" value="1"/>
</dbReference>
<accession>A0ABV5VY20</accession>
<dbReference type="InterPro" id="IPR036661">
    <property type="entry name" value="Luciferase-like_sf"/>
</dbReference>
<evidence type="ECO:0000256" key="3">
    <source>
        <dbReference type="ARBA" id="ARBA00023002"/>
    </source>
</evidence>
<name>A0ABV5VY20_9BACL</name>
<evidence type="ECO:0000256" key="5">
    <source>
        <dbReference type="ARBA" id="ARBA00033748"/>
    </source>
</evidence>
<dbReference type="EC" id="1.-.-.-" evidence="7"/>
<keyword evidence="8" id="KW-1185">Reference proteome</keyword>
<dbReference type="PANTHER" id="PTHR30011:SF16">
    <property type="entry name" value="C2H2 FINGER DOMAIN TRANSCRIPTION FACTOR (EUROFUNG)-RELATED"/>
    <property type="match status" value="1"/>
</dbReference>
<dbReference type="InterPro" id="IPR011251">
    <property type="entry name" value="Luciferase-like_dom"/>
</dbReference>
<evidence type="ECO:0000256" key="4">
    <source>
        <dbReference type="ARBA" id="ARBA00023033"/>
    </source>
</evidence>
<comment type="similarity">
    <text evidence="5">Belongs to the NtaA/SnaA/DszA monooxygenase family.</text>
</comment>
<evidence type="ECO:0000256" key="1">
    <source>
        <dbReference type="ARBA" id="ARBA00022630"/>
    </source>
</evidence>
<dbReference type="PIRSF" id="PIRSF000337">
    <property type="entry name" value="NTA_MOA"/>
    <property type="match status" value="1"/>
</dbReference>
<dbReference type="Gene3D" id="3.20.20.30">
    <property type="entry name" value="Luciferase-like domain"/>
    <property type="match status" value="1"/>
</dbReference>
<evidence type="ECO:0000256" key="2">
    <source>
        <dbReference type="ARBA" id="ARBA00022643"/>
    </source>
</evidence>
<dbReference type="NCBIfam" id="TIGR03860">
    <property type="entry name" value="FMN_nitrolo"/>
    <property type="match status" value="1"/>
</dbReference>
<comment type="caution">
    <text evidence="7">The sequence shown here is derived from an EMBL/GenBank/DDBJ whole genome shotgun (WGS) entry which is preliminary data.</text>
</comment>
<dbReference type="EMBL" id="JBHMAG010000012">
    <property type="protein sequence ID" value="MFB9753209.1"/>
    <property type="molecule type" value="Genomic_DNA"/>
</dbReference>
<proteinExistence type="inferred from homology"/>
<keyword evidence="2" id="KW-0288">FMN</keyword>
<evidence type="ECO:0000313" key="8">
    <source>
        <dbReference type="Proteomes" id="UP001589619"/>
    </source>
</evidence>